<dbReference type="OrthoDB" id="1162128at2759"/>
<name>A0A5J5B4Z4_9ASTE</name>
<keyword evidence="5" id="KW-1185">Reference proteome</keyword>
<dbReference type="EMBL" id="CM018039">
    <property type="protein sequence ID" value="KAA8536887.1"/>
    <property type="molecule type" value="Genomic_DNA"/>
</dbReference>
<dbReference type="Proteomes" id="UP000325577">
    <property type="component" value="Linkage Group LG16"/>
</dbReference>
<dbReference type="FunFam" id="2.40.70.10:FF:000045">
    <property type="entry name" value="Basic 7S globulin"/>
    <property type="match status" value="1"/>
</dbReference>
<dbReference type="GO" id="GO:0004190">
    <property type="term" value="F:aspartic-type endopeptidase activity"/>
    <property type="evidence" value="ECO:0007669"/>
    <property type="project" value="InterPro"/>
</dbReference>
<dbReference type="GO" id="GO:0006508">
    <property type="term" value="P:proteolysis"/>
    <property type="evidence" value="ECO:0007669"/>
    <property type="project" value="InterPro"/>
</dbReference>
<dbReference type="Pfam" id="PF14543">
    <property type="entry name" value="TAXi_N"/>
    <property type="match status" value="1"/>
</dbReference>
<evidence type="ECO:0000256" key="1">
    <source>
        <dbReference type="ARBA" id="ARBA00007447"/>
    </source>
</evidence>
<dbReference type="GO" id="GO:0005886">
    <property type="term" value="C:plasma membrane"/>
    <property type="evidence" value="ECO:0007669"/>
    <property type="project" value="TreeGrafter"/>
</dbReference>
<protein>
    <recommendedName>
        <fullName evidence="3">Peptidase A1 domain-containing protein</fullName>
    </recommendedName>
</protein>
<dbReference type="InterPro" id="IPR001461">
    <property type="entry name" value="Aspartic_peptidase_A1"/>
</dbReference>
<organism evidence="4 5">
    <name type="scientific">Nyssa sinensis</name>
    <dbReference type="NCBI Taxonomy" id="561372"/>
    <lineage>
        <taxon>Eukaryota</taxon>
        <taxon>Viridiplantae</taxon>
        <taxon>Streptophyta</taxon>
        <taxon>Embryophyta</taxon>
        <taxon>Tracheophyta</taxon>
        <taxon>Spermatophyta</taxon>
        <taxon>Magnoliopsida</taxon>
        <taxon>eudicotyledons</taxon>
        <taxon>Gunneridae</taxon>
        <taxon>Pentapetalae</taxon>
        <taxon>asterids</taxon>
        <taxon>Cornales</taxon>
        <taxon>Nyssaceae</taxon>
        <taxon>Nyssa</taxon>
    </lineage>
</organism>
<evidence type="ECO:0000313" key="5">
    <source>
        <dbReference type="Proteomes" id="UP000325577"/>
    </source>
</evidence>
<dbReference type="AlphaFoldDB" id="A0A5J5B4Z4"/>
<dbReference type="SUPFAM" id="SSF50630">
    <property type="entry name" value="Acid proteases"/>
    <property type="match status" value="1"/>
</dbReference>
<proteinExistence type="inferred from homology"/>
<gene>
    <name evidence="4" type="ORF">F0562_029365</name>
</gene>
<dbReference type="InterPro" id="IPR033121">
    <property type="entry name" value="PEPTIDASE_A1"/>
</dbReference>
<evidence type="ECO:0000313" key="4">
    <source>
        <dbReference type="EMBL" id="KAA8536887.1"/>
    </source>
</evidence>
<reference evidence="4 5" key="1">
    <citation type="submission" date="2019-09" db="EMBL/GenBank/DDBJ databases">
        <title>A chromosome-level genome assembly of the Chinese tupelo Nyssa sinensis.</title>
        <authorList>
            <person name="Yang X."/>
            <person name="Kang M."/>
            <person name="Yang Y."/>
            <person name="Xiong H."/>
            <person name="Wang M."/>
            <person name="Zhang Z."/>
            <person name="Wang Z."/>
            <person name="Wu H."/>
            <person name="Ma T."/>
            <person name="Liu J."/>
            <person name="Xi Z."/>
        </authorList>
    </citation>
    <scope>NUCLEOTIDE SEQUENCE [LARGE SCALE GENOMIC DNA]</scope>
    <source>
        <strain evidence="4">J267</strain>
        <tissue evidence="4">Leaf</tissue>
    </source>
</reference>
<comment type="similarity">
    <text evidence="1">Belongs to the peptidase A1 family.</text>
</comment>
<sequence length="409" mass="43922">MLQYCQHSDKPLSSPMASSQTQVLYLFLLSLVSLTFSQTPIQPTALVLPISKHASSLQYVTRISQRTPLVPINVVVDLGGPFLWVGCGSTYNSSSYRSAGCHSALCSLAHANRPICSNNNTCILFSENVFTSKVSAGDLSEDVLSLPSTNGLNPTSIVSIPQFLFLCAPELLLEGLASGAKGVAGFGHSHFGLPTQLSTEFNFSRKFSICLPPSTDSDGVIFLGDGPYVLLPGIDVSKLLIFTPLVIKMAPKPNNSIETSSPHEYYIRVRSIRVNGKKVPLNSSLLSINSRGKGGTKISTVNAFTVLEASIYSSLTQVFIQEAMAANVTRVAPMAPFDVCFSTKNMGNDVACLGFLNGGLNPKTSIIIGGHQLEDNLLQFDLVSSRLGFTSSLLLRETSCVYFNFTSIV</sequence>
<dbReference type="PANTHER" id="PTHR47965">
    <property type="entry name" value="ASPARTYL PROTEASE-RELATED"/>
    <property type="match status" value="1"/>
</dbReference>
<dbReference type="InterPro" id="IPR032799">
    <property type="entry name" value="TAXi_C"/>
</dbReference>
<dbReference type="PANTHER" id="PTHR47965:SF22">
    <property type="entry name" value="EUKARYOTIC ASPARTYL PROTEASE FAMILY PROTEIN"/>
    <property type="match status" value="1"/>
</dbReference>
<accession>A0A5J5B4Z4</accession>
<dbReference type="InterPro" id="IPR021109">
    <property type="entry name" value="Peptidase_aspartic_dom_sf"/>
</dbReference>
<dbReference type="PROSITE" id="PS51767">
    <property type="entry name" value="PEPTIDASE_A1"/>
    <property type="match status" value="1"/>
</dbReference>
<dbReference type="Pfam" id="PF14541">
    <property type="entry name" value="TAXi_C"/>
    <property type="match status" value="1"/>
</dbReference>
<evidence type="ECO:0000256" key="2">
    <source>
        <dbReference type="ARBA" id="ARBA00022729"/>
    </source>
</evidence>
<dbReference type="Gene3D" id="2.40.70.10">
    <property type="entry name" value="Acid Proteases"/>
    <property type="match status" value="3"/>
</dbReference>
<feature type="domain" description="Peptidase A1" evidence="3">
    <location>
        <begin position="59"/>
        <end position="409"/>
    </location>
</feature>
<dbReference type="GO" id="GO:0005794">
    <property type="term" value="C:Golgi apparatus"/>
    <property type="evidence" value="ECO:0007669"/>
    <property type="project" value="TreeGrafter"/>
</dbReference>
<evidence type="ECO:0000259" key="3">
    <source>
        <dbReference type="PROSITE" id="PS51767"/>
    </source>
</evidence>
<dbReference type="InterPro" id="IPR032861">
    <property type="entry name" value="TAXi_N"/>
</dbReference>
<keyword evidence="2" id="KW-0732">Signal</keyword>
<dbReference type="GO" id="GO:0005576">
    <property type="term" value="C:extracellular region"/>
    <property type="evidence" value="ECO:0007669"/>
    <property type="project" value="TreeGrafter"/>
</dbReference>